<name>K2MJ18_9HYPH</name>
<dbReference type="SUPFAM" id="SSF117143">
    <property type="entry name" value="Flagellar hook protein flgE"/>
    <property type="match status" value="1"/>
</dbReference>
<keyword evidence="10" id="KW-0969">Cilium</keyword>
<dbReference type="GO" id="GO:0071978">
    <property type="term" value="P:bacterial-type flagellum-dependent swarming motility"/>
    <property type="evidence" value="ECO:0007669"/>
    <property type="project" value="TreeGrafter"/>
</dbReference>
<dbReference type="Pfam" id="PF22692">
    <property type="entry name" value="LlgE_F_G_D1"/>
    <property type="match status" value="1"/>
</dbReference>
<keyword evidence="10" id="KW-0966">Cell projection</keyword>
<dbReference type="GO" id="GO:0009424">
    <property type="term" value="C:bacterial-type flagellum hook"/>
    <property type="evidence" value="ECO:0007669"/>
    <property type="project" value="TreeGrafter"/>
</dbReference>
<evidence type="ECO:0000256" key="3">
    <source>
        <dbReference type="ARBA" id="ARBA00019015"/>
    </source>
</evidence>
<dbReference type="InterPro" id="IPR037925">
    <property type="entry name" value="FlgE/F/G-like"/>
</dbReference>
<dbReference type="PATRIC" id="fig|391937.3.peg.4020"/>
<dbReference type="Proteomes" id="UP000006786">
    <property type="component" value="Unassembled WGS sequence"/>
</dbReference>
<dbReference type="PANTHER" id="PTHR30435:SF1">
    <property type="entry name" value="FLAGELLAR HOOK PROTEIN FLGE"/>
    <property type="match status" value="1"/>
</dbReference>
<dbReference type="InterPro" id="IPR053967">
    <property type="entry name" value="LlgE_F_G-like_D1"/>
</dbReference>
<dbReference type="Pfam" id="PF00460">
    <property type="entry name" value="Flg_bb_rod"/>
    <property type="match status" value="1"/>
</dbReference>
<keyword evidence="4 5" id="KW-0975">Bacterial flagellum</keyword>
<dbReference type="InterPro" id="IPR010930">
    <property type="entry name" value="Flg_bb/hook_C_dom"/>
</dbReference>
<comment type="function">
    <text evidence="5">A flexible structure which links the flagellar filament to the drive apparatus in the basal body.</text>
</comment>
<dbReference type="Pfam" id="PF06429">
    <property type="entry name" value="Flg_bbr_C"/>
    <property type="match status" value="1"/>
</dbReference>
<accession>K2MJ18</accession>
<gene>
    <name evidence="10" type="primary">flgE</name>
    <name evidence="10" type="ORF">NA2_19593</name>
</gene>
<dbReference type="RefSeq" id="WP_008598991.1">
    <property type="nucleotide sequence ID" value="NZ_AMRM01000029.1"/>
</dbReference>
<dbReference type="Pfam" id="PF07559">
    <property type="entry name" value="FlgE_D2"/>
    <property type="match status" value="1"/>
</dbReference>
<reference evidence="10 11" key="1">
    <citation type="journal article" date="2012" name="J. Bacteriol.">
        <title>Genome Sequence of Nitratireductor pacificus Type Strain pht-3B.</title>
        <authorList>
            <person name="Lai Q."/>
            <person name="Li G."/>
            <person name="Shao Z."/>
        </authorList>
    </citation>
    <scope>NUCLEOTIDE SEQUENCE [LARGE SCALE GENOMIC DNA]</scope>
    <source>
        <strain evidence="11">pht-3B</strain>
    </source>
</reference>
<keyword evidence="11" id="KW-1185">Reference proteome</keyword>
<protein>
    <recommendedName>
        <fullName evidence="3 5">Flagellar hook protein FlgE</fullName>
    </recommendedName>
</protein>
<evidence type="ECO:0000256" key="2">
    <source>
        <dbReference type="ARBA" id="ARBA00009677"/>
    </source>
</evidence>
<dbReference type="InterPro" id="IPR037058">
    <property type="entry name" value="Falgellar_hook_FlgE_sf"/>
</dbReference>
<evidence type="ECO:0000313" key="11">
    <source>
        <dbReference type="Proteomes" id="UP000006786"/>
    </source>
</evidence>
<feature type="domain" description="Flagellar basal-body/hook protein C-terminal" evidence="7">
    <location>
        <begin position="372"/>
        <end position="416"/>
    </location>
</feature>
<dbReference type="InterPro" id="IPR019776">
    <property type="entry name" value="Flagellar_basal_body_rod_CS"/>
</dbReference>
<organism evidence="10 11">
    <name type="scientific">Nitratireductor pacificus pht-3B</name>
    <dbReference type="NCBI Taxonomy" id="391937"/>
    <lineage>
        <taxon>Bacteria</taxon>
        <taxon>Pseudomonadati</taxon>
        <taxon>Pseudomonadota</taxon>
        <taxon>Alphaproteobacteria</taxon>
        <taxon>Hyphomicrobiales</taxon>
        <taxon>Phyllobacteriaceae</taxon>
        <taxon>Nitratireductor</taxon>
    </lineage>
</organism>
<comment type="similarity">
    <text evidence="2 5">Belongs to the flagella basal body rod proteins family.</text>
</comment>
<comment type="subcellular location">
    <subcellularLocation>
        <location evidence="1 5">Bacterial flagellum basal body</location>
    </subcellularLocation>
</comment>
<dbReference type="InterPro" id="IPR020013">
    <property type="entry name" value="Flagellar_FlgE/F/G"/>
</dbReference>
<feature type="domain" description="Flagellar hook protein FlgE/F/G-like D1" evidence="9">
    <location>
        <begin position="84"/>
        <end position="149"/>
    </location>
</feature>
<evidence type="ECO:0000259" key="8">
    <source>
        <dbReference type="Pfam" id="PF07559"/>
    </source>
</evidence>
<sequence length="418" mass="43307">MGLYGMMRTGVSGMAAQSNRLSTVADNIANSSTNGYKRAQAEFSSLVLPSSGGSYNSGGVTTSIRYAISQSGPLQYTTSGTDLAVDGNGFFVVQDTNGKSVLTRAGSFIPNAKGELVNAAGHKLMGYDYKDGVPTPTVNSDAGLKVISIAGDELVATPSRNGKLTANLASASTPVAAGDLPSTNSPTASYTHKTSLAVYDNLGEKKLLDIYMTKTGPDTWEVAVYDRADAAPNTSFPYANPALATQTLTFDPSNGQLAGASATDIAIPVPGGDTLDLDMSGMTQLAAGFSVSGEADGAAPYSIDSVEIASDGNVFAKYADGSMRAIYRIPIATVQSPDQLQVLNGNSYTQSADSGDILYGFSGDKGAGKVVSGALESSNVDIAQELTDMIESQRNYTANSKVFQTGSDLMELLVNLKR</sequence>
<dbReference type="GO" id="GO:0005829">
    <property type="term" value="C:cytosol"/>
    <property type="evidence" value="ECO:0007669"/>
    <property type="project" value="TreeGrafter"/>
</dbReference>
<dbReference type="OrthoDB" id="8372879at2"/>
<dbReference type="PANTHER" id="PTHR30435">
    <property type="entry name" value="FLAGELLAR PROTEIN"/>
    <property type="match status" value="1"/>
</dbReference>
<evidence type="ECO:0000259" key="9">
    <source>
        <dbReference type="Pfam" id="PF22692"/>
    </source>
</evidence>
<dbReference type="Gene3D" id="2.60.98.20">
    <property type="entry name" value="Flagellar hook protein FlgE"/>
    <property type="match status" value="1"/>
</dbReference>
<feature type="domain" description="Flagellar hook protein FlgE D2" evidence="8">
    <location>
        <begin position="181"/>
        <end position="292"/>
    </location>
</feature>
<evidence type="ECO:0000313" key="10">
    <source>
        <dbReference type="EMBL" id="EKF17137.1"/>
    </source>
</evidence>
<evidence type="ECO:0000256" key="4">
    <source>
        <dbReference type="ARBA" id="ARBA00023143"/>
    </source>
</evidence>
<dbReference type="InterPro" id="IPR011491">
    <property type="entry name" value="FlgE_D2"/>
</dbReference>
<feature type="domain" description="Flagellar basal body rod protein N-terminal" evidence="6">
    <location>
        <begin position="7"/>
        <end position="37"/>
    </location>
</feature>
<dbReference type="EMBL" id="AMRM01000029">
    <property type="protein sequence ID" value="EKF17137.1"/>
    <property type="molecule type" value="Genomic_DNA"/>
</dbReference>
<proteinExistence type="inferred from homology"/>
<dbReference type="NCBIfam" id="TIGR03506">
    <property type="entry name" value="FlgEFG_subfam"/>
    <property type="match status" value="1"/>
</dbReference>
<evidence type="ECO:0000259" key="7">
    <source>
        <dbReference type="Pfam" id="PF06429"/>
    </source>
</evidence>
<dbReference type="GO" id="GO:0009425">
    <property type="term" value="C:bacterial-type flagellum basal body"/>
    <property type="evidence" value="ECO:0007669"/>
    <property type="project" value="UniProtKB-SubCell"/>
</dbReference>
<dbReference type="InterPro" id="IPR001444">
    <property type="entry name" value="Flag_bb_rod_N"/>
</dbReference>
<keyword evidence="10" id="KW-0282">Flagellum</keyword>
<dbReference type="AlphaFoldDB" id="K2MJ18"/>
<comment type="caution">
    <text evidence="10">The sequence shown here is derived from an EMBL/GenBank/DDBJ whole genome shotgun (WGS) entry which is preliminary data.</text>
</comment>
<dbReference type="PROSITE" id="PS00588">
    <property type="entry name" value="FLAGELLA_BB_ROD"/>
    <property type="match status" value="1"/>
</dbReference>
<dbReference type="STRING" id="391937.NA2_19593"/>
<evidence type="ECO:0000259" key="6">
    <source>
        <dbReference type="Pfam" id="PF00460"/>
    </source>
</evidence>
<evidence type="ECO:0000256" key="5">
    <source>
        <dbReference type="RuleBase" id="RU362116"/>
    </source>
</evidence>
<evidence type="ECO:0000256" key="1">
    <source>
        <dbReference type="ARBA" id="ARBA00004117"/>
    </source>
</evidence>
<dbReference type="eggNOG" id="COG1749">
    <property type="taxonomic scope" value="Bacteria"/>
</dbReference>